<dbReference type="PANTHER" id="PTHR43156">
    <property type="entry name" value="STAGE II SPORULATION PROTEIN E-RELATED"/>
    <property type="match status" value="1"/>
</dbReference>
<dbReference type="PROSITE" id="PS50112">
    <property type="entry name" value="PAS"/>
    <property type="match status" value="2"/>
</dbReference>
<dbReference type="SMART" id="SM00091">
    <property type="entry name" value="PAS"/>
    <property type="match status" value="2"/>
</dbReference>
<evidence type="ECO:0000259" key="3">
    <source>
        <dbReference type="PROSITE" id="PS50112"/>
    </source>
</evidence>
<dbReference type="InterPro" id="IPR036457">
    <property type="entry name" value="PPM-type-like_dom_sf"/>
</dbReference>
<keyword evidence="1" id="KW-0378">Hydrolase</keyword>
<dbReference type="InterPro" id="IPR003018">
    <property type="entry name" value="GAF"/>
</dbReference>
<dbReference type="InterPro" id="IPR000014">
    <property type="entry name" value="PAS"/>
</dbReference>
<organism evidence="5 6">
    <name type="scientific">Nocardioides plantarum</name>
    <dbReference type="NCBI Taxonomy" id="29299"/>
    <lineage>
        <taxon>Bacteria</taxon>
        <taxon>Bacillati</taxon>
        <taxon>Actinomycetota</taxon>
        <taxon>Actinomycetes</taxon>
        <taxon>Propionibacteriales</taxon>
        <taxon>Nocardioidaceae</taxon>
        <taxon>Nocardioides</taxon>
    </lineage>
</organism>
<comment type="caution">
    <text evidence="5">The sequence shown here is derived from an EMBL/GenBank/DDBJ whole genome shotgun (WGS) entry which is preliminary data.</text>
</comment>
<dbReference type="SUPFAM" id="SSF55785">
    <property type="entry name" value="PYP-like sensor domain (PAS domain)"/>
    <property type="match status" value="2"/>
</dbReference>
<dbReference type="NCBIfam" id="TIGR00229">
    <property type="entry name" value="sensory_box"/>
    <property type="match status" value="1"/>
</dbReference>
<dbReference type="SUPFAM" id="SSF81606">
    <property type="entry name" value="PP2C-like"/>
    <property type="match status" value="1"/>
</dbReference>
<dbReference type="Gene3D" id="3.30.450.20">
    <property type="entry name" value="PAS domain"/>
    <property type="match status" value="2"/>
</dbReference>
<dbReference type="InterPro" id="IPR013655">
    <property type="entry name" value="PAS_fold_3"/>
</dbReference>
<dbReference type="InterPro" id="IPR052016">
    <property type="entry name" value="Bact_Sigma-Reg"/>
</dbReference>
<dbReference type="InterPro" id="IPR000700">
    <property type="entry name" value="PAS-assoc_C"/>
</dbReference>
<feature type="domain" description="PAC" evidence="4">
    <location>
        <begin position="262"/>
        <end position="314"/>
    </location>
</feature>
<dbReference type="InterPro" id="IPR035965">
    <property type="entry name" value="PAS-like_dom_sf"/>
</dbReference>
<accession>A0ABV5KFT4</accession>
<evidence type="ECO:0000256" key="2">
    <source>
        <dbReference type="SAM" id="MobiDB-lite"/>
    </source>
</evidence>
<reference evidence="5 6" key="1">
    <citation type="submission" date="2024-09" db="EMBL/GenBank/DDBJ databases">
        <authorList>
            <person name="Sun Q."/>
            <person name="Mori K."/>
        </authorList>
    </citation>
    <scope>NUCLEOTIDE SEQUENCE [LARGE SCALE GENOMIC DNA]</scope>
    <source>
        <strain evidence="5 6">JCM 9626</strain>
    </source>
</reference>
<feature type="region of interest" description="Disordered" evidence="2">
    <location>
        <begin position="1"/>
        <end position="28"/>
    </location>
</feature>
<feature type="domain" description="PAS" evidence="3">
    <location>
        <begin position="187"/>
        <end position="259"/>
    </location>
</feature>
<dbReference type="Pfam" id="PF07228">
    <property type="entry name" value="SpoIIE"/>
    <property type="match status" value="1"/>
</dbReference>
<evidence type="ECO:0000259" key="4">
    <source>
        <dbReference type="PROSITE" id="PS50113"/>
    </source>
</evidence>
<dbReference type="CDD" id="cd00130">
    <property type="entry name" value="PAS"/>
    <property type="match status" value="2"/>
</dbReference>
<dbReference type="Proteomes" id="UP001589750">
    <property type="component" value="Unassembled WGS sequence"/>
</dbReference>
<dbReference type="SMART" id="SM00331">
    <property type="entry name" value="PP2C_SIG"/>
    <property type="match status" value="1"/>
</dbReference>
<evidence type="ECO:0000313" key="5">
    <source>
        <dbReference type="EMBL" id="MFB9315597.1"/>
    </source>
</evidence>
<dbReference type="RefSeq" id="WP_170215326.1">
    <property type="nucleotide sequence ID" value="NZ_JBHMDG010000034.1"/>
</dbReference>
<evidence type="ECO:0000256" key="1">
    <source>
        <dbReference type="ARBA" id="ARBA00022801"/>
    </source>
</evidence>
<sequence>MTSGLDDGGPAGVADQVGPFGLPSARSHSRVEHAHRLASVPGGLPALDRLARLAAQLVGAGSAQVSILAEEQTVMGGFGEAAQSVGKRSAIADSLCSVTLDAAEPLLIPDAADDERVRDLPPVTSGAVRSYLGVPLRVHGHLVGALCVFDPHVHAWEPADVALLEQLSEPVVAELELAALRASYEDDRRTWRLAVDAAGVGAFDWELTTDHLRWDERLLELFGLDRDTFGGSIEAFNEAVHPHDRERVRQALSEAIATCGEYAAEYRINRPDGDIRWVAARGLALSGPDGVAARLVGAAYDTTAVREGEARVARMLDAMPTAFYQLDNEWRFTYANPEAQRLLGGIGTDIVGHLLWDLFPYTVGSDFETHYRQAVETGRPVSFEAYYPPPLDGWYELRCWPTPDGLSVYFIEVTERHRAREALDAAARRSALLADVAQTLVDTLEGEEAATRLAQLLVPGLGDWCLVTMVDGVLPDDPSDHPSWRSRLRDLGTWHVDTEARALVADYAAARIPSLTDDSLVTRALRTGRPVVVREEAAERIAAVLVPGAAQDLVRVLAPWSSVILPMRGRGRVAGLMSVFRGADRPAWDDDELDLLAEIASRAGFALDNVHLYDRQRDLAEGLQRSLLTLPPDHAGVEIAVRYEPAADAAQVGGDWYDAFSHPDGDLHLVIGDVVGHDTVAAAAMGQLRGLLRGIAVTTGAGPAEVLDKLDDAMGYLGIDTLASAVVARLETSDGRARLRVANAGHLPPLLLTPAGAASYVTDPEAHVMLGLSQRAGHQPPRGEVMVDLGPGDTLLLFTDGLVERRRESLDDGLERLRVAVAEPDSSGLGVEELADRVLSRLAVDWNEDDIALVVVRVVGA</sequence>
<feature type="compositionally biased region" description="Gly residues" evidence="2">
    <location>
        <begin position="1"/>
        <end position="11"/>
    </location>
</feature>
<dbReference type="Pfam" id="PF08448">
    <property type="entry name" value="PAS_4"/>
    <property type="match status" value="1"/>
</dbReference>
<dbReference type="PANTHER" id="PTHR43156:SF2">
    <property type="entry name" value="STAGE II SPORULATION PROTEIN E"/>
    <property type="match status" value="1"/>
</dbReference>
<dbReference type="Gene3D" id="3.60.40.10">
    <property type="entry name" value="PPM-type phosphatase domain"/>
    <property type="match status" value="1"/>
</dbReference>
<proteinExistence type="predicted"/>
<dbReference type="PROSITE" id="PS50113">
    <property type="entry name" value="PAC"/>
    <property type="match status" value="1"/>
</dbReference>
<dbReference type="Pfam" id="PF01590">
    <property type="entry name" value="GAF"/>
    <property type="match status" value="2"/>
</dbReference>
<dbReference type="InterPro" id="IPR001932">
    <property type="entry name" value="PPM-type_phosphatase-like_dom"/>
</dbReference>
<dbReference type="SMART" id="SM00065">
    <property type="entry name" value="GAF"/>
    <property type="match status" value="2"/>
</dbReference>
<gene>
    <name evidence="5" type="ORF">ACFFRI_21315</name>
</gene>
<feature type="domain" description="PAS" evidence="3">
    <location>
        <begin position="308"/>
        <end position="378"/>
    </location>
</feature>
<dbReference type="EMBL" id="JBHMDG010000034">
    <property type="protein sequence ID" value="MFB9315597.1"/>
    <property type="molecule type" value="Genomic_DNA"/>
</dbReference>
<dbReference type="Gene3D" id="2.10.70.100">
    <property type="match status" value="1"/>
</dbReference>
<keyword evidence="6" id="KW-1185">Reference proteome</keyword>
<evidence type="ECO:0000313" key="6">
    <source>
        <dbReference type="Proteomes" id="UP001589750"/>
    </source>
</evidence>
<protein>
    <submittedName>
        <fullName evidence="5">SpoIIE family protein phosphatase</fullName>
    </submittedName>
</protein>
<dbReference type="InterPro" id="IPR029016">
    <property type="entry name" value="GAF-like_dom_sf"/>
</dbReference>
<dbReference type="Gene3D" id="3.30.450.40">
    <property type="match status" value="2"/>
</dbReference>
<name>A0ABV5KFT4_9ACTN</name>
<dbReference type="SUPFAM" id="SSF55781">
    <property type="entry name" value="GAF domain-like"/>
    <property type="match status" value="2"/>
</dbReference>
<dbReference type="Pfam" id="PF08447">
    <property type="entry name" value="PAS_3"/>
    <property type="match status" value="1"/>
</dbReference>
<dbReference type="InterPro" id="IPR013656">
    <property type="entry name" value="PAS_4"/>
</dbReference>